<reference evidence="3" key="1">
    <citation type="submission" date="2020-09" db="EMBL/GenBank/DDBJ databases">
        <title>New species isolated from human feces.</title>
        <authorList>
            <person name="Kitahara M."/>
            <person name="Shigeno Y."/>
            <person name="Shime M."/>
            <person name="Matsumoto Y."/>
            <person name="Nakamura S."/>
            <person name="Motooka D."/>
            <person name="Fukuoka S."/>
            <person name="Nishikawa H."/>
            <person name="Benno Y."/>
        </authorList>
    </citation>
    <scope>NUCLEOTIDE SEQUENCE</scope>
    <source>
        <strain evidence="3">MM35</strain>
    </source>
</reference>
<organism evidence="3 4">
    <name type="scientific">Vescimonas fastidiosa</name>
    <dbReference type="NCBI Taxonomy" id="2714353"/>
    <lineage>
        <taxon>Bacteria</taxon>
        <taxon>Bacillati</taxon>
        <taxon>Bacillota</taxon>
        <taxon>Clostridia</taxon>
        <taxon>Eubacteriales</taxon>
        <taxon>Oscillospiraceae</taxon>
        <taxon>Vescimonas</taxon>
    </lineage>
</organism>
<dbReference type="Proteomes" id="UP000681343">
    <property type="component" value="Chromosome"/>
</dbReference>
<accession>A0A810PQJ1</accession>
<evidence type="ECO:0000256" key="1">
    <source>
        <dbReference type="SAM" id="MobiDB-lite"/>
    </source>
</evidence>
<feature type="compositionally biased region" description="Basic and acidic residues" evidence="1">
    <location>
        <begin position="328"/>
        <end position="342"/>
    </location>
</feature>
<dbReference type="Pfam" id="PF03432">
    <property type="entry name" value="Relaxase"/>
    <property type="match status" value="1"/>
</dbReference>
<feature type="region of interest" description="Disordered" evidence="1">
    <location>
        <begin position="285"/>
        <end position="342"/>
    </location>
</feature>
<dbReference type="EMBL" id="AP023415">
    <property type="protein sequence ID" value="BCK78280.1"/>
    <property type="molecule type" value="Genomic_DNA"/>
</dbReference>
<proteinExistence type="predicted"/>
<dbReference type="KEGG" id="vfa:MM35RIKEN_04720"/>
<protein>
    <recommendedName>
        <fullName evidence="2">MobA/VirD2-like nuclease domain-containing protein</fullName>
    </recommendedName>
</protein>
<evidence type="ECO:0000259" key="2">
    <source>
        <dbReference type="Pfam" id="PF03432"/>
    </source>
</evidence>
<gene>
    <name evidence="3" type="ORF">MM35RIKEN_04720</name>
</gene>
<keyword evidence="4" id="KW-1185">Reference proteome</keyword>
<evidence type="ECO:0000313" key="4">
    <source>
        <dbReference type="Proteomes" id="UP000681343"/>
    </source>
</evidence>
<dbReference type="RefSeq" id="WP_212818934.1">
    <property type="nucleotide sequence ID" value="NZ_AP023415.1"/>
</dbReference>
<sequence>MAIVHFVNYKRGTQSRAAMRGVMLYVMQEMKTTWEGAPLVSGINCQAQSVYDDFLNTKLLYHKDGGVMFYHMVQSFPKGAAVDPQQAHEAARRMAEYFDGCEVLVCTHVDREHIHSHCIINSVNFETGKKLHMAKEQLQELMRRNDAICQEMGLPVFDAPTQQARGMGGAEYHTALKGQSWKLRLMNTIDECMKYAADKDTFVSLMASEGYAVRWEDTRKYITYTTPDGMRCRDGKLHEEKYCKEAMEHEFRIRAELIKRELRAEETDGGIETDESAEQRIDKYTAADDPTYCDPVQSAADDKQAGKAGGRNKLGAGGNSEYPAGAENAHRPDAGAEVSGRDAEIADGDEQAAGTGWEPEREVFLQMDSVAAGLQPAGGSQVDHAGADPRYGGTGGLVWRGGDPRPVPLIPAVAGLAAVGTLMDEDEDAEEKLRRMEAKIAAENFGAVVGFAAGAALAVKEKLDEQAVQEKQQQTMGGF</sequence>
<dbReference type="InterPro" id="IPR005094">
    <property type="entry name" value="Endonuclease_MobA/VirD2"/>
</dbReference>
<feature type="domain" description="MobA/VirD2-like nuclease" evidence="2">
    <location>
        <begin position="25"/>
        <end position="154"/>
    </location>
</feature>
<name>A0A810PQJ1_9FIRM</name>
<evidence type="ECO:0000313" key="3">
    <source>
        <dbReference type="EMBL" id="BCK78280.1"/>
    </source>
</evidence>
<dbReference type="AlphaFoldDB" id="A0A810PQJ1"/>